<keyword evidence="2" id="KW-1185">Reference proteome</keyword>
<name>A0A931CEV6_9ACTN</name>
<dbReference type="AlphaFoldDB" id="A0A931CEV6"/>
<sequence length="237" mass="26331">MLDDMGDLRDAVAGYRAAAIAAGLTWSATAQPGEPSDLVHRLFDVDHVAEQLIWLHSQGWDARLLPNGGYLLPWPAGGSEALESLAFSIGTPFRWRQQVPLFHFDFLLYTFVLAGDHEGEIWRYEISPDAWDTVRAATSLAGLFTQWTRGIATGVVVHAGHTGWLQVGDGVHRDVDMLLERMPDLDPLAFPVSMPEQPLLRERQRECGVDMDRIERGFDCHEELLDAIAATRASLGD</sequence>
<dbReference type="EMBL" id="JADQTO010000019">
    <property type="protein sequence ID" value="MBG0566227.1"/>
    <property type="molecule type" value="Genomic_DNA"/>
</dbReference>
<comment type="caution">
    <text evidence="1">The sequence shown here is derived from an EMBL/GenBank/DDBJ whole genome shotgun (WGS) entry which is preliminary data.</text>
</comment>
<evidence type="ECO:0000313" key="1">
    <source>
        <dbReference type="EMBL" id="MBG0566227.1"/>
    </source>
</evidence>
<organism evidence="1 2">
    <name type="scientific">Actinoplanes aureus</name>
    <dbReference type="NCBI Taxonomy" id="2792083"/>
    <lineage>
        <taxon>Bacteria</taxon>
        <taxon>Bacillati</taxon>
        <taxon>Actinomycetota</taxon>
        <taxon>Actinomycetes</taxon>
        <taxon>Micromonosporales</taxon>
        <taxon>Micromonosporaceae</taxon>
        <taxon>Actinoplanes</taxon>
    </lineage>
</organism>
<reference evidence="1" key="1">
    <citation type="submission" date="2020-11" db="EMBL/GenBank/DDBJ databases">
        <title>Isolation and identification of active actinomycetes.</title>
        <authorList>
            <person name="Sun X."/>
        </authorList>
    </citation>
    <scope>NUCLEOTIDE SEQUENCE</scope>
    <source>
        <strain evidence="1">NEAU-A11</strain>
    </source>
</reference>
<protein>
    <submittedName>
        <fullName evidence="1">Uncharacterized protein</fullName>
    </submittedName>
</protein>
<dbReference type="RefSeq" id="WP_196418004.1">
    <property type="nucleotide sequence ID" value="NZ_JADQTO010000019.1"/>
</dbReference>
<gene>
    <name evidence="1" type="ORF">I4J89_32750</name>
</gene>
<proteinExistence type="predicted"/>
<dbReference type="Proteomes" id="UP000598146">
    <property type="component" value="Unassembled WGS sequence"/>
</dbReference>
<accession>A0A931CEV6</accession>
<evidence type="ECO:0000313" key="2">
    <source>
        <dbReference type="Proteomes" id="UP000598146"/>
    </source>
</evidence>